<dbReference type="STRING" id="1764295.A0A5B8MFU3"/>
<evidence type="ECO:0000313" key="6">
    <source>
        <dbReference type="Proteomes" id="UP000316726"/>
    </source>
</evidence>
<keyword evidence="1" id="KW-0240">DNA-directed RNA polymerase</keyword>
<dbReference type="HAMAP" id="MF_00261">
    <property type="entry name" value="RNApol_arch_Rpo11"/>
    <property type="match status" value="1"/>
</dbReference>
<dbReference type="Proteomes" id="UP000316726">
    <property type="component" value="Chromosome 2"/>
</dbReference>
<feature type="domain" description="DNA-directed RNA polymerase RBP11-like dimerisation" evidence="4">
    <location>
        <begin position="9"/>
        <end position="80"/>
    </location>
</feature>
<dbReference type="PANTHER" id="PTHR13946:SF28">
    <property type="entry name" value="DNA-DIRECTED RNA POLYMERASES I AND III SUBUNIT RPAC2"/>
    <property type="match status" value="1"/>
</dbReference>
<evidence type="ECO:0000259" key="4">
    <source>
        <dbReference type="Pfam" id="PF13656"/>
    </source>
</evidence>
<evidence type="ECO:0000313" key="5">
    <source>
        <dbReference type="EMBL" id="QDZ19181.1"/>
    </source>
</evidence>
<dbReference type="InterPro" id="IPR009025">
    <property type="entry name" value="RBP11-like_dimer"/>
</dbReference>
<dbReference type="Gene3D" id="3.30.1360.10">
    <property type="entry name" value="RNA polymerase, RBP11-like subunit"/>
    <property type="match status" value="1"/>
</dbReference>
<accession>A0A5B8MFU3</accession>
<dbReference type="GO" id="GO:0003899">
    <property type="term" value="F:DNA-directed RNA polymerase activity"/>
    <property type="evidence" value="ECO:0007669"/>
    <property type="project" value="InterPro"/>
</dbReference>
<evidence type="ECO:0000256" key="3">
    <source>
        <dbReference type="ARBA" id="ARBA00025751"/>
    </source>
</evidence>
<gene>
    <name evidence="5" type="ORF">A3770_02p16990</name>
</gene>
<evidence type="ECO:0000256" key="2">
    <source>
        <dbReference type="ARBA" id="ARBA00023163"/>
    </source>
</evidence>
<dbReference type="GO" id="GO:0046983">
    <property type="term" value="F:protein dimerization activity"/>
    <property type="evidence" value="ECO:0007669"/>
    <property type="project" value="InterPro"/>
</dbReference>
<reference evidence="5 6" key="1">
    <citation type="submission" date="2018-07" db="EMBL/GenBank/DDBJ databases">
        <title>The complete nuclear genome of the prasinophyte Chloropicon primus (CCMP1205).</title>
        <authorList>
            <person name="Pombert J.-F."/>
            <person name="Otis C."/>
            <person name="Turmel M."/>
            <person name="Lemieux C."/>
        </authorList>
    </citation>
    <scope>NUCLEOTIDE SEQUENCE [LARGE SCALE GENOMIC DNA]</scope>
    <source>
        <strain evidence="5 6">CCMP1205</strain>
    </source>
</reference>
<dbReference type="InterPro" id="IPR022905">
    <property type="entry name" value="Rpo11-like"/>
</dbReference>
<dbReference type="GO" id="GO:0005736">
    <property type="term" value="C:RNA polymerase I complex"/>
    <property type="evidence" value="ECO:0007669"/>
    <property type="project" value="TreeGrafter"/>
</dbReference>
<dbReference type="Pfam" id="PF13656">
    <property type="entry name" value="RNA_pol_L_2"/>
    <property type="match status" value="1"/>
</dbReference>
<proteinExistence type="inferred from homology"/>
<organism evidence="5 6">
    <name type="scientific">Chloropicon primus</name>
    <dbReference type="NCBI Taxonomy" id="1764295"/>
    <lineage>
        <taxon>Eukaryota</taxon>
        <taxon>Viridiplantae</taxon>
        <taxon>Chlorophyta</taxon>
        <taxon>Chloropicophyceae</taxon>
        <taxon>Chloropicales</taxon>
        <taxon>Chloropicaceae</taxon>
        <taxon>Chloropicon</taxon>
    </lineage>
</organism>
<sequence length="95" mass="10162">MTGEGGNTYTFVLEDEDHTIGATLVDVLNQRGDVVFAGYTIPHPSERKVQLCVQTNGEISPQQALAAAAESLSSMCASTKVELERSLTAFKESLS</sequence>
<evidence type="ECO:0000256" key="1">
    <source>
        <dbReference type="ARBA" id="ARBA00022478"/>
    </source>
</evidence>
<dbReference type="OrthoDB" id="510325at2759"/>
<dbReference type="InterPro" id="IPR036603">
    <property type="entry name" value="RBP11-like"/>
</dbReference>
<dbReference type="PANTHER" id="PTHR13946">
    <property type="entry name" value="DNA-DIRECTED RNA POLYMERASE I,II,III"/>
    <property type="match status" value="1"/>
</dbReference>
<dbReference type="GO" id="GO:0006383">
    <property type="term" value="P:transcription by RNA polymerase III"/>
    <property type="evidence" value="ECO:0007669"/>
    <property type="project" value="TreeGrafter"/>
</dbReference>
<dbReference type="EMBL" id="CP031035">
    <property type="protein sequence ID" value="QDZ19181.1"/>
    <property type="molecule type" value="Genomic_DNA"/>
</dbReference>
<dbReference type="GO" id="GO:0006362">
    <property type="term" value="P:transcription elongation by RNA polymerase I"/>
    <property type="evidence" value="ECO:0007669"/>
    <property type="project" value="TreeGrafter"/>
</dbReference>
<dbReference type="SUPFAM" id="SSF55257">
    <property type="entry name" value="RBP11-like subunits of RNA polymerase"/>
    <property type="match status" value="1"/>
</dbReference>
<dbReference type="GO" id="GO:0005666">
    <property type="term" value="C:RNA polymerase III complex"/>
    <property type="evidence" value="ECO:0007669"/>
    <property type="project" value="TreeGrafter"/>
</dbReference>
<comment type="similarity">
    <text evidence="3">Belongs to the archaeal Rpo11/eukaryotic RPB11/RPC19 RNA polymerase subunit family.</text>
</comment>
<keyword evidence="6" id="KW-1185">Reference proteome</keyword>
<keyword evidence="2" id="KW-0804">Transcription</keyword>
<protein>
    <submittedName>
        <fullName evidence="5">Rbp3/Rbp11 dimerization subunit of RNA polymerase</fullName>
    </submittedName>
</protein>
<name>A0A5B8MFU3_9CHLO</name>
<dbReference type="AlphaFoldDB" id="A0A5B8MFU3"/>